<organism evidence="3 4">
    <name type="scientific">Bacillus bruguierae</name>
    <dbReference type="NCBI Taxonomy" id="3127667"/>
    <lineage>
        <taxon>Bacteria</taxon>
        <taxon>Bacillati</taxon>
        <taxon>Bacillota</taxon>
        <taxon>Bacilli</taxon>
        <taxon>Bacillales</taxon>
        <taxon>Bacillaceae</taxon>
        <taxon>Bacillus</taxon>
    </lineage>
</organism>
<feature type="domain" description="Nudix hydrolase" evidence="2">
    <location>
        <begin position="1"/>
        <end position="157"/>
    </location>
</feature>
<evidence type="ECO:0000313" key="3">
    <source>
        <dbReference type="EMBL" id="MEI4803207.1"/>
    </source>
</evidence>
<dbReference type="CDD" id="cd02883">
    <property type="entry name" value="NUDIX_Hydrolase"/>
    <property type="match status" value="1"/>
</dbReference>
<dbReference type="SUPFAM" id="SSF55811">
    <property type="entry name" value="Nudix"/>
    <property type="match status" value="1"/>
</dbReference>
<dbReference type="RefSeq" id="WP_336473584.1">
    <property type="nucleotide sequence ID" value="NZ_JBAWSX010000012.1"/>
</dbReference>
<protein>
    <submittedName>
        <fullName evidence="3">NUDIX domain-containing protein</fullName>
    </submittedName>
</protein>
<proteinExistence type="inferred from homology"/>
<dbReference type="EMBL" id="JBAWSX010000012">
    <property type="protein sequence ID" value="MEI4803207.1"/>
    <property type="molecule type" value="Genomic_DNA"/>
</dbReference>
<dbReference type="InterPro" id="IPR015797">
    <property type="entry name" value="NUDIX_hydrolase-like_dom_sf"/>
</dbReference>
<dbReference type="Proteomes" id="UP001372526">
    <property type="component" value="Unassembled WGS sequence"/>
</dbReference>
<comment type="similarity">
    <text evidence="1">Belongs to the Nudix hydrolase family.</text>
</comment>
<comment type="caution">
    <text evidence="3">The sequence shown here is derived from an EMBL/GenBank/DDBJ whole genome shotgun (WGS) entry which is preliminary data.</text>
</comment>
<dbReference type="PANTHER" id="PTHR43736:SF1">
    <property type="entry name" value="DIHYDRONEOPTERIN TRIPHOSPHATE DIPHOSPHATASE"/>
    <property type="match status" value="1"/>
</dbReference>
<dbReference type="PANTHER" id="PTHR43736">
    <property type="entry name" value="ADP-RIBOSE PYROPHOSPHATASE"/>
    <property type="match status" value="1"/>
</dbReference>
<evidence type="ECO:0000256" key="1">
    <source>
        <dbReference type="ARBA" id="ARBA00005582"/>
    </source>
</evidence>
<dbReference type="Pfam" id="PF00293">
    <property type="entry name" value="NUDIX"/>
    <property type="match status" value="1"/>
</dbReference>
<evidence type="ECO:0000259" key="2">
    <source>
        <dbReference type="PROSITE" id="PS51462"/>
    </source>
</evidence>
<evidence type="ECO:0000313" key="4">
    <source>
        <dbReference type="Proteomes" id="UP001372526"/>
    </source>
</evidence>
<name>A0ABU8FKJ4_9BACI</name>
<sequence length="161" mass="18833">MTTIYVKWGESRVKLTWEKNNKLPQNDLITSVRGFCFQGNKLLLVDLNHRGWDFPGGHIESDETPEECCKREAMEEGYIEGECELLGHIIVDHSENPLWNETSPYPKIGFQVFYKMHITKLHPFEAKYESAQRKSVNPNETSSYHHEWNSLYQEILDCALQ</sequence>
<reference evidence="3 4" key="1">
    <citation type="submission" date="2024-01" db="EMBL/GenBank/DDBJ databases">
        <title>Seven novel Bacillus-like species.</title>
        <authorList>
            <person name="Liu G."/>
        </authorList>
    </citation>
    <scope>NUCLEOTIDE SEQUENCE [LARGE SCALE GENOMIC DNA]</scope>
    <source>
        <strain evidence="3 4">FJAT-51639</strain>
    </source>
</reference>
<gene>
    <name evidence="3" type="ORF">WAZ07_18295</name>
</gene>
<dbReference type="InterPro" id="IPR000086">
    <property type="entry name" value="NUDIX_hydrolase_dom"/>
</dbReference>
<dbReference type="PROSITE" id="PS51462">
    <property type="entry name" value="NUDIX"/>
    <property type="match status" value="1"/>
</dbReference>
<dbReference type="Gene3D" id="3.90.79.10">
    <property type="entry name" value="Nucleoside Triphosphate Pyrophosphohydrolase"/>
    <property type="match status" value="1"/>
</dbReference>
<accession>A0ABU8FKJ4</accession>
<keyword evidence="4" id="KW-1185">Reference proteome</keyword>